<name>A0AAD3SP57_NEPGR</name>
<keyword evidence="1" id="KW-0812">Transmembrane</keyword>
<keyword evidence="3" id="KW-1185">Reference proteome</keyword>
<sequence length="77" mass="8451">MSRQMMLACPVQFHNMDSDDGAELLNCRFVVPWGPGLFCFAAAMFSLAEVGFCFVAAVQQPKMVQLVSELKHSAVVP</sequence>
<keyword evidence="1" id="KW-0472">Membrane</keyword>
<dbReference type="Proteomes" id="UP001279734">
    <property type="component" value="Unassembled WGS sequence"/>
</dbReference>
<gene>
    <name evidence="2" type="ORF">Nepgr_015797</name>
</gene>
<dbReference type="EMBL" id="BSYO01000013">
    <property type="protein sequence ID" value="GMH13956.1"/>
    <property type="molecule type" value="Genomic_DNA"/>
</dbReference>
<comment type="caution">
    <text evidence="2">The sequence shown here is derived from an EMBL/GenBank/DDBJ whole genome shotgun (WGS) entry which is preliminary data.</text>
</comment>
<accession>A0AAD3SP57</accession>
<feature type="transmembrane region" description="Helical" evidence="1">
    <location>
        <begin position="33"/>
        <end position="58"/>
    </location>
</feature>
<protein>
    <submittedName>
        <fullName evidence="2">Uncharacterized protein</fullName>
    </submittedName>
</protein>
<evidence type="ECO:0000313" key="3">
    <source>
        <dbReference type="Proteomes" id="UP001279734"/>
    </source>
</evidence>
<keyword evidence="1" id="KW-1133">Transmembrane helix</keyword>
<dbReference type="AlphaFoldDB" id="A0AAD3SP57"/>
<reference evidence="2" key="1">
    <citation type="submission" date="2023-05" db="EMBL/GenBank/DDBJ databases">
        <title>Nepenthes gracilis genome sequencing.</title>
        <authorList>
            <person name="Fukushima K."/>
        </authorList>
    </citation>
    <scope>NUCLEOTIDE SEQUENCE</scope>
    <source>
        <strain evidence="2">SING2019-196</strain>
    </source>
</reference>
<proteinExistence type="predicted"/>
<evidence type="ECO:0000313" key="2">
    <source>
        <dbReference type="EMBL" id="GMH13956.1"/>
    </source>
</evidence>
<organism evidence="2 3">
    <name type="scientific">Nepenthes gracilis</name>
    <name type="common">Slender pitcher plant</name>
    <dbReference type="NCBI Taxonomy" id="150966"/>
    <lineage>
        <taxon>Eukaryota</taxon>
        <taxon>Viridiplantae</taxon>
        <taxon>Streptophyta</taxon>
        <taxon>Embryophyta</taxon>
        <taxon>Tracheophyta</taxon>
        <taxon>Spermatophyta</taxon>
        <taxon>Magnoliopsida</taxon>
        <taxon>eudicotyledons</taxon>
        <taxon>Gunneridae</taxon>
        <taxon>Pentapetalae</taxon>
        <taxon>Caryophyllales</taxon>
        <taxon>Nepenthaceae</taxon>
        <taxon>Nepenthes</taxon>
    </lineage>
</organism>
<evidence type="ECO:0000256" key="1">
    <source>
        <dbReference type="SAM" id="Phobius"/>
    </source>
</evidence>